<name>A0A7G1I055_9BACT</name>
<organism evidence="3 4">
    <name type="scientific">Coprobacter secundus subsp. similis</name>
    <dbReference type="NCBI Taxonomy" id="2751153"/>
    <lineage>
        <taxon>Bacteria</taxon>
        <taxon>Pseudomonadati</taxon>
        <taxon>Bacteroidota</taxon>
        <taxon>Bacteroidia</taxon>
        <taxon>Bacteroidales</taxon>
        <taxon>Barnesiellaceae</taxon>
        <taxon>Coprobacter</taxon>
    </lineage>
</organism>
<dbReference type="InterPro" id="IPR038653">
    <property type="entry name" value="Put_CMD_sf"/>
</dbReference>
<feature type="signal peptide" evidence="1">
    <location>
        <begin position="1"/>
        <end position="28"/>
    </location>
</feature>
<dbReference type="InterPro" id="IPR027840">
    <property type="entry name" value="DUF4493"/>
</dbReference>
<evidence type="ECO:0000256" key="1">
    <source>
        <dbReference type="SAM" id="SignalP"/>
    </source>
</evidence>
<protein>
    <recommendedName>
        <fullName evidence="2">Putative carbohydrate metabolism domain-containing protein</fullName>
    </recommendedName>
</protein>
<dbReference type="Pfam" id="PF14900">
    <property type="entry name" value="DUF4493"/>
    <property type="match status" value="1"/>
</dbReference>
<evidence type="ECO:0000259" key="2">
    <source>
        <dbReference type="Pfam" id="PF13201"/>
    </source>
</evidence>
<proteinExistence type="predicted"/>
<feature type="chain" id="PRO_5029017354" description="Putative carbohydrate metabolism domain-containing protein" evidence="1">
    <location>
        <begin position="29"/>
        <end position="831"/>
    </location>
</feature>
<dbReference type="InterPro" id="IPR025112">
    <property type="entry name" value="PCMD"/>
</dbReference>
<dbReference type="Gene3D" id="2.60.120.890">
    <property type="entry name" value="BT2081, beta-jelly-roll domain"/>
    <property type="match status" value="1"/>
</dbReference>
<dbReference type="KEGG" id="copr:Cop2CBH44_14800"/>
<dbReference type="Pfam" id="PF13201">
    <property type="entry name" value="PCMD"/>
    <property type="match status" value="1"/>
</dbReference>
<sequence length="831" mass="92562">MIKLQLTQKQMKLKILFVCSVCALLCLACIENDKEIAGYGSLTLDISADYKVNEVTSTTRSEIDNTVPETVLPSTSDFKISIFDAQGGVYKEWEKFSQFTPDTQYPIGTYSLKASYGNIDEEGFDLPYYEGTSSFTIANKQESVLDVTCYLANVKVSIDYTDAFKKYFTDYSATIHVNGGKYIKFDKNETRSAYIKPGDINIILSMTKQDGKTTTFEPSTITGAIGKEHYRLKFDVNNGEVGDAQLLISFDNSTTEKPITIDLSEDFWNSKPPYAINEGFESNITQEIIELGEVSAPSVNTMINARGGISTCTLTTNSAYLLSHGWPAEIDLANTDIQNLTNNGLKVNWLKNTKGERTMAVIDFTNLIPELMITGNSDTHEFGVVIKDKFGKVNEPVILKIKNTPLEIILNDPEPVYIGSNEALIPVQTNGEFDQIKIKYLYAGVWQECSNNEPVTVDGNSYIKANIITANEPVSILATYRDKKDSEEKKLNVKVPEYSITINPADVWAHKSSISLKASDSKYQEVINKYANIYLSSDRNDWKKINASTENGYYLIESLSAATTYHVKASCMENEFSESQSFLTEEELSLEDPSLEKWTDNTRKSLMNGASFWSYVDVTANYPESYWACVNQKTFEGSPNVKSTYNIVPSALKRTGRTGNCALIRTVGWDNGSGNSGINLKHVAAGKLFMGTYSFDHNNNKDTYNYGQPFTSRPACVKFWYKYLPNGNDNFKAWVVVENRTNGETIRLGAGEITGGGETTEFIENAIPITYTNTSLKATHMYIAFSSSAACSDEEGTETSNLKSLVKNGEIDGYTHYEGSNLYIDDISLTY</sequence>
<gene>
    <name evidence="3" type="ORF">Cop2CBH44_14800</name>
</gene>
<reference evidence="4" key="1">
    <citation type="submission" date="2020-07" db="EMBL/GenBank/DDBJ databases">
        <title>Complete genome sequencing of Coprobacter sp. strain 2CBH44.</title>
        <authorList>
            <person name="Sakamoto M."/>
            <person name="Murakami T."/>
            <person name="Mori H."/>
        </authorList>
    </citation>
    <scope>NUCLEOTIDE SEQUENCE [LARGE SCALE GENOMIC DNA]</scope>
    <source>
        <strain evidence="4">2CBH44</strain>
    </source>
</reference>
<dbReference type="EMBL" id="AP023322">
    <property type="protein sequence ID" value="BCI63127.1"/>
    <property type="molecule type" value="Genomic_DNA"/>
</dbReference>
<keyword evidence="4" id="KW-1185">Reference proteome</keyword>
<accession>A0A7G1I055</accession>
<evidence type="ECO:0000313" key="3">
    <source>
        <dbReference type="EMBL" id="BCI63127.1"/>
    </source>
</evidence>
<dbReference type="Proteomes" id="UP000594042">
    <property type="component" value="Chromosome"/>
</dbReference>
<keyword evidence="1" id="KW-0732">Signal</keyword>
<evidence type="ECO:0000313" key="4">
    <source>
        <dbReference type="Proteomes" id="UP000594042"/>
    </source>
</evidence>
<feature type="domain" description="Putative carbohydrate metabolism" evidence="2">
    <location>
        <begin position="612"/>
        <end position="726"/>
    </location>
</feature>
<dbReference type="AlphaFoldDB" id="A0A7G1I055"/>